<accession>A0A1Z1FDC1</accession>
<dbReference type="AlphaFoldDB" id="A0A1Z1FDC1"/>
<name>A0A1Z1FDC1_9SPHN</name>
<gene>
    <name evidence="1" type="ORF">A9D14_12425</name>
</gene>
<proteinExistence type="predicted"/>
<dbReference type="EMBL" id="CP019602">
    <property type="protein sequence ID" value="ARU16831.1"/>
    <property type="molecule type" value="Genomic_DNA"/>
</dbReference>
<protein>
    <submittedName>
        <fullName evidence="1">Uncharacterized protein</fullName>
    </submittedName>
</protein>
<organism evidence="1 2">
    <name type="scientific">Croceicoccus marinus</name>
    <dbReference type="NCBI Taxonomy" id="450378"/>
    <lineage>
        <taxon>Bacteria</taxon>
        <taxon>Pseudomonadati</taxon>
        <taxon>Pseudomonadota</taxon>
        <taxon>Alphaproteobacteria</taxon>
        <taxon>Sphingomonadales</taxon>
        <taxon>Erythrobacteraceae</taxon>
        <taxon>Croceicoccus</taxon>
    </lineage>
</organism>
<evidence type="ECO:0000313" key="1">
    <source>
        <dbReference type="EMBL" id="ARU16831.1"/>
    </source>
</evidence>
<dbReference type="KEGG" id="cman:A9D14_12425"/>
<evidence type="ECO:0000313" key="2">
    <source>
        <dbReference type="Proteomes" id="UP000195807"/>
    </source>
</evidence>
<reference evidence="1 2" key="1">
    <citation type="submission" date="2017-01" db="EMBL/GenBank/DDBJ databases">
        <title>Complete genome sequence of esterase-producing bacterium Croceicoccus marinus E4A9.</title>
        <authorList>
            <person name="Wu Y.-H."/>
            <person name="Cheng H."/>
            <person name="Xu L."/>
            <person name="Huo Y.-Y."/>
            <person name="Wang C.-S."/>
            <person name="Xu X.-W."/>
        </authorList>
    </citation>
    <scope>NUCLEOTIDE SEQUENCE [LARGE SCALE GENOMIC DNA]</scope>
    <source>
        <strain evidence="1 2">E4A9</strain>
    </source>
</reference>
<dbReference type="Proteomes" id="UP000195807">
    <property type="component" value="Chromosome"/>
</dbReference>
<dbReference type="RefSeq" id="WP_066846945.1">
    <property type="nucleotide sequence ID" value="NZ_CP019602.1"/>
</dbReference>
<sequence>MGNSARTLQILEETLEVMVLENEKITARAVIARMDGVLKHPSDITRNAERGRLFNKYKDRQERVRALLKSRNGRSAQSLSTEIARLSAEVEVLRSERSLLIASHRVAILAVGELGGASAWLKFFKGYNSAVEHLQEIGAIPENETDINKKIDL</sequence>
<keyword evidence="2" id="KW-1185">Reference proteome</keyword>
<dbReference type="STRING" id="450378.GCA_001661675_02496"/>